<feature type="transmembrane region" description="Helical" evidence="1">
    <location>
        <begin position="292"/>
        <end position="321"/>
    </location>
</feature>
<organism evidence="3 4">
    <name type="scientific">Propioniciclava sinopodophylli</name>
    <dbReference type="NCBI Taxonomy" id="1837344"/>
    <lineage>
        <taxon>Bacteria</taxon>
        <taxon>Bacillati</taxon>
        <taxon>Actinomycetota</taxon>
        <taxon>Actinomycetes</taxon>
        <taxon>Propionibacteriales</taxon>
        <taxon>Propionibacteriaceae</taxon>
        <taxon>Propioniciclava</taxon>
    </lineage>
</organism>
<dbReference type="OrthoDB" id="8206682at2"/>
<evidence type="ECO:0000313" key="4">
    <source>
        <dbReference type="Proteomes" id="UP000292373"/>
    </source>
</evidence>
<keyword evidence="4" id="KW-1185">Reference proteome</keyword>
<feature type="transmembrane region" description="Helical" evidence="1">
    <location>
        <begin position="52"/>
        <end position="75"/>
    </location>
</feature>
<feature type="transmembrane region" description="Helical" evidence="1">
    <location>
        <begin position="366"/>
        <end position="384"/>
    </location>
</feature>
<evidence type="ECO:0000313" key="3">
    <source>
        <dbReference type="EMBL" id="TBT83087.1"/>
    </source>
</evidence>
<protein>
    <recommendedName>
        <fullName evidence="2">Acyltransferase 3 domain-containing protein</fullName>
    </recommendedName>
</protein>
<dbReference type="AlphaFoldDB" id="A0A4Q9KC73"/>
<accession>A0A4Q9KC73</accession>
<name>A0A4Q9KC73_9ACTN</name>
<feature type="transmembrane region" description="Helical" evidence="1">
    <location>
        <begin position="129"/>
        <end position="147"/>
    </location>
</feature>
<dbReference type="Pfam" id="PF01757">
    <property type="entry name" value="Acyl_transf_3"/>
    <property type="match status" value="1"/>
</dbReference>
<feature type="transmembrane region" description="Helical" evidence="1">
    <location>
        <begin position="256"/>
        <end position="272"/>
    </location>
</feature>
<comment type="caution">
    <text evidence="3">The sequence shown here is derived from an EMBL/GenBank/DDBJ whole genome shotgun (WGS) entry which is preliminary data.</text>
</comment>
<feature type="transmembrane region" description="Helical" evidence="1">
    <location>
        <begin position="12"/>
        <end position="32"/>
    </location>
</feature>
<keyword evidence="1" id="KW-0472">Membrane</keyword>
<feature type="transmembrane region" description="Helical" evidence="1">
    <location>
        <begin position="159"/>
        <end position="178"/>
    </location>
</feature>
<feature type="transmembrane region" description="Helical" evidence="1">
    <location>
        <begin position="96"/>
        <end position="117"/>
    </location>
</feature>
<feature type="transmembrane region" description="Helical" evidence="1">
    <location>
        <begin position="215"/>
        <end position="236"/>
    </location>
</feature>
<dbReference type="EMBL" id="SDMQ01000014">
    <property type="protein sequence ID" value="TBT83087.1"/>
    <property type="molecule type" value="Genomic_DNA"/>
</dbReference>
<gene>
    <name evidence="3" type="ORF">ET989_12340</name>
</gene>
<dbReference type="Proteomes" id="UP000292373">
    <property type="component" value="Unassembled WGS sequence"/>
</dbReference>
<evidence type="ECO:0000259" key="2">
    <source>
        <dbReference type="Pfam" id="PF01757"/>
    </source>
</evidence>
<feature type="domain" description="Acyltransferase 3" evidence="2">
    <location>
        <begin position="9"/>
        <end position="335"/>
    </location>
</feature>
<feature type="transmembrane region" description="Helical" evidence="1">
    <location>
        <begin position="333"/>
        <end position="354"/>
    </location>
</feature>
<sequence length="424" mass="45521">MMSGGGRNHVIDVARACSVLVVVVFHTLLYRIELTDAGPTLVPWAAPTWLYPLTWVLMIMPLFFVAGGFAHTLTIDRMRREGDSPAQYLASRGRRFVGPLVVFVSFCAVLFSLAAWAGPLDAASELSRLLMQLLWFVTVYLGIVVVAPRAVRLHDRFGVWPMLVLAVLAAAVDAWSFATGRWELRNLNMALVWPLVHQFGIAYQRGWWRRGPVWTAWASVVAGAALVGLLVFGFGYPPTSVGFADLPIANIQPPTLAMAALALAQCGVLALVERSGLLRSVPERAAESLGVLNAVMVSVYLWHIPCIALAGGVLTLVAIMVPAAAPLLLSPAVLAPASLVAVGLIVPALGRLELRLIPPMGPRQDLTLAVLAFGVLGFGTLLVWQTGTVVHWDRPGSTLGVVMVLVGAWLMVRAADASQAAVRR</sequence>
<proteinExistence type="predicted"/>
<evidence type="ECO:0000256" key="1">
    <source>
        <dbReference type="SAM" id="Phobius"/>
    </source>
</evidence>
<dbReference type="GO" id="GO:0016747">
    <property type="term" value="F:acyltransferase activity, transferring groups other than amino-acyl groups"/>
    <property type="evidence" value="ECO:0007669"/>
    <property type="project" value="InterPro"/>
</dbReference>
<dbReference type="InterPro" id="IPR002656">
    <property type="entry name" value="Acyl_transf_3_dom"/>
</dbReference>
<feature type="transmembrane region" description="Helical" evidence="1">
    <location>
        <begin position="184"/>
        <end position="203"/>
    </location>
</feature>
<feature type="transmembrane region" description="Helical" evidence="1">
    <location>
        <begin position="396"/>
        <end position="415"/>
    </location>
</feature>
<reference evidence="3 4" key="1">
    <citation type="submission" date="2019-01" db="EMBL/GenBank/DDBJ databases">
        <title>Lactibacter flavus gen. nov., sp. nov., a novel bacterium of the family Propionibacteriaceae isolated from raw milk and dairy products.</title>
        <authorList>
            <person name="Huptas C."/>
            <person name="Wenning M."/>
            <person name="Breitenwieser F."/>
            <person name="Doll E."/>
            <person name="Von Neubeck M."/>
            <person name="Busse H.-J."/>
            <person name="Scherer S."/>
        </authorList>
    </citation>
    <scope>NUCLEOTIDE SEQUENCE [LARGE SCALE GENOMIC DNA]</scope>
    <source>
        <strain evidence="3 4">KCTC 33808</strain>
    </source>
</reference>
<keyword evidence="1" id="KW-0812">Transmembrane</keyword>
<keyword evidence="1" id="KW-1133">Transmembrane helix</keyword>